<evidence type="ECO:0000313" key="6">
    <source>
        <dbReference type="EMBL" id="CAE0808267.1"/>
    </source>
</evidence>
<dbReference type="GO" id="GO:0030246">
    <property type="term" value="F:carbohydrate binding"/>
    <property type="evidence" value="ECO:0007669"/>
    <property type="project" value="InterPro"/>
</dbReference>
<evidence type="ECO:0000256" key="2">
    <source>
        <dbReference type="ARBA" id="ARBA00005866"/>
    </source>
</evidence>
<dbReference type="Gene3D" id="2.70.98.10">
    <property type="match status" value="1"/>
</dbReference>
<dbReference type="SUPFAM" id="SSF74650">
    <property type="entry name" value="Galactose mutarotase-like"/>
    <property type="match status" value="1"/>
</dbReference>
<organism evidence="6">
    <name type="scientific">Eutreptiella gymnastica</name>
    <dbReference type="NCBI Taxonomy" id="73025"/>
    <lineage>
        <taxon>Eukaryota</taxon>
        <taxon>Discoba</taxon>
        <taxon>Euglenozoa</taxon>
        <taxon>Euglenida</taxon>
        <taxon>Spirocuta</taxon>
        <taxon>Euglenophyceae</taxon>
        <taxon>Eutreptiales</taxon>
        <taxon>Eutreptiaceae</taxon>
        <taxon>Eutreptiella</taxon>
    </lineage>
</organism>
<feature type="transmembrane region" description="Helical" evidence="5">
    <location>
        <begin position="118"/>
        <end position="136"/>
    </location>
</feature>
<gene>
    <name evidence="6" type="ORF">EGYM00163_LOCUS19397</name>
</gene>
<comment type="catalytic activity">
    <reaction evidence="1">
        <text>alpha-D-glucose 6-phosphate = beta-D-glucose 6-phosphate</text>
        <dbReference type="Rhea" id="RHEA:16249"/>
        <dbReference type="ChEBI" id="CHEBI:58225"/>
        <dbReference type="ChEBI" id="CHEBI:58247"/>
        <dbReference type="EC" id="5.1.3.15"/>
    </reaction>
</comment>
<keyword evidence="5" id="KW-0812">Transmembrane</keyword>
<keyword evidence="4" id="KW-0413">Isomerase</keyword>
<dbReference type="EMBL" id="HBJA01054685">
    <property type="protein sequence ID" value="CAE0808267.1"/>
    <property type="molecule type" value="Transcribed_RNA"/>
</dbReference>
<comment type="similarity">
    <text evidence="2">Belongs to the glucose-6-phosphate 1-epimerase family.</text>
</comment>
<evidence type="ECO:0000256" key="4">
    <source>
        <dbReference type="ARBA" id="ARBA00023235"/>
    </source>
</evidence>
<dbReference type="InterPro" id="IPR008183">
    <property type="entry name" value="Aldose_1/G6P_1-epimerase"/>
</dbReference>
<sequence>MEPLLSTHNAMYHTNEHLRPAAPALKYSIVVGVVLASAYFLASPTAGVQELSAAMVQPATMQAQRALGVSPMQQGVVTNQGMLSASEERTGPVPKAAVPALSAAFHDVLRQNGVQGNWMLLGAVTFVASIFGYIMGRTRSAAAIPVQECQHVAVDTTSLSQSCRSTVQQNVALAATTGTKVGEGVLKVDEGGLEYAELTHPSGASAKVFTYGADVTSYVDASGTEWIAVRPDAKMDGSKPISGGLSHCFPQFGPGAIQQHGFARNVDWTVHSISESSVTYELTPSDYTRAMWDKPFKCLFTVTLKEDCLDTELVVENTGSAEAFDFQAALHSYFDISSIKNTSVGGSFSGKTFLNKMLDPPAEQVEERSEITIAEEYDRVYAGVNDPVLKDSGKGKQLKIVNSAGWKDTVLWNPYGNEGMGYDNFVCVESVAFTPVQLGAGEKWVGTMSLVPADF</sequence>
<dbReference type="GO" id="GO:0047938">
    <property type="term" value="F:glucose-6-phosphate 1-epimerase activity"/>
    <property type="evidence" value="ECO:0007669"/>
    <property type="project" value="UniProtKB-EC"/>
</dbReference>
<dbReference type="Pfam" id="PF01263">
    <property type="entry name" value="Aldose_epim"/>
    <property type="match status" value="1"/>
</dbReference>
<keyword evidence="5" id="KW-0472">Membrane</keyword>
<dbReference type="EC" id="5.1.3.15" evidence="3"/>
<reference evidence="6" key="1">
    <citation type="submission" date="2021-01" db="EMBL/GenBank/DDBJ databases">
        <authorList>
            <person name="Corre E."/>
            <person name="Pelletier E."/>
            <person name="Niang G."/>
            <person name="Scheremetjew M."/>
            <person name="Finn R."/>
            <person name="Kale V."/>
            <person name="Holt S."/>
            <person name="Cochrane G."/>
            <person name="Meng A."/>
            <person name="Brown T."/>
            <person name="Cohen L."/>
        </authorList>
    </citation>
    <scope>NUCLEOTIDE SEQUENCE</scope>
    <source>
        <strain evidence="6">CCMP1594</strain>
    </source>
</reference>
<dbReference type="GO" id="GO:0005737">
    <property type="term" value="C:cytoplasm"/>
    <property type="evidence" value="ECO:0007669"/>
    <property type="project" value="TreeGrafter"/>
</dbReference>
<proteinExistence type="inferred from homology"/>
<dbReference type="InterPro" id="IPR011013">
    <property type="entry name" value="Gal_mutarotase_sf_dom"/>
</dbReference>
<evidence type="ECO:0000256" key="3">
    <source>
        <dbReference type="ARBA" id="ARBA00012083"/>
    </source>
</evidence>
<dbReference type="AlphaFoldDB" id="A0A7S4CW58"/>
<dbReference type="InterPro" id="IPR014718">
    <property type="entry name" value="GH-type_carb-bd"/>
</dbReference>
<dbReference type="GO" id="GO:0005975">
    <property type="term" value="P:carbohydrate metabolic process"/>
    <property type="evidence" value="ECO:0007669"/>
    <property type="project" value="InterPro"/>
</dbReference>
<protein>
    <recommendedName>
        <fullName evidence="3">glucose-6-phosphate 1-epimerase</fullName>
        <ecNumber evidence="3">5.1.3.15</ecNumber>
    </recommendedName>
</protein>
<dbReference type="CDD" id="cd09020">
    <property type="entry name" value="D-hex-6-P-epi_like"/>
    <property type="match status" value="1"/>
</dbReference>
<evidence type="ECO:0000256" key="5">
    <source>
        <dbReference type="SAM" id="Phobius"/>
    </source>
</evidence>
<evidence type="ECO:0000256" key="1">
    <source>
        <dbReference type="ARBA" id="ARBA00001096"/>
    </source>
</evidence>
<keyword evidence="5" id="KW-1133">Transmembrane helix</keyword>
<dbReference type="InterPro" id="IPR025532">
    <property type="entry name" value="G6P_1-epimerase"/>
</dbReference>
<dbReference type="PANTHER" id="PTHR11122">
    <property type="entry name" value="APOSPORY-ASSOCIATED PROTEIN C-RELATED"/>
    <property type="match status" value="1"/>
</dbReference>
<accession>A0A7S4CW58</accession>
<name>A0A7S4CW58_9EUGL</name>
<feature type="transmembrane region" description="Helical" evidence="5">
    <location>
        <begin position="24"/>
        <end position="42"/>
    </location>
</feature>
<dbReference type="PANTHER" id="PTHR11122:SF39">
    <property type="entry name" value="GLUCOSE-6-PHOSPHATE 1-EPIMERASE"/>
    <property type="match status" value="1"/>
</dbReference>